<dbReference type="PANTHER" id="PTHR40644:SF1">
    <property type="entry name" value="UPF0653 PROTEIN C607.02C"/>
    <property type="match status" value="1"/>
</dbReference>
<evidence type="ECO:0000313" key="3">
    <source>
        <dbReference type="Proteomes" id="UP001302321"/>
    </source>
</evidence>
<reference evidence="2" key="2">
    <citation type="submission" date="2023-05" db="EMBL/GenBank/DDBJ databases">
        <authorList>
            <consortium name="Lawrence Berkeley National Laboratory"/>
            <person name="Steindorff A."/>
            <person name="Hensen N."/>
            <person name="Bonometti L."/>
            <person name="Westerberg I."/>
            <person name="Brannstrom I.O."/>
            <person name="Guillou S."/>
            <person name="Cros-Aarteil S."/>
            <person name="Calhoun S."/>
            <person name="Haridas S."/>
            <person name="Kuo A."/>
            <person name="Mondo S."/>
            <person name="Pangilinan J."/>
            <person name="Riley R."/>
            <person name="Labutti K."/>
            <person name="Andreopoulos B."/>
            <person name="Lipzen A."/>
            <person name="Chen C."/>
            <person name="Yanf M."/>
            <person name="Daum C."/>
            <person name="Ng V."/>
            <person name="Clum A."/>
            <person name="Ohm R."/>
            <person name="Martin F."/>
            <person name="Silar P."/>
            <person name="Natvig D."/>
            <person name="Lalanne C."/>
            <person name="Gautier V."/>
            <person name="Ament-Velasquez S.L."/>
            <person name="Kruys A."/>
            <person name="Hutchinson M.I."/>
            <person name="Powell A.J."/>
            <person name="Barry K."/>
            <person name="Miller A.N."/>
            <person name="Grigoriev I.V."/>
            <person name="Debuchy R."/>
            <person name="Gladieux P."/>
            <person name="Thoren M.H."/>
            <person name="Johannesson H."/>
        </authorList>
    </citation>
    <scope>NUCLEOTIDE SEQUENCE</scope>
    <source>
        <strain evidence="2">CBS 892.96</strain>
    </source>
</reference>
<organism evidence="2 3">
    <name type="scientific">Triangularia setosa</name>
    <dbReference type="NCBI Taxonomy" id="2587417"/>
    <lineage>
        <taxon>Eukaryota</taxon>
        <taxon>Fungi</taxon>
        <taxon>Dikarya</taxon>
        <taxon>Ascomycota</taxon>
        <taxon>Pezizomycotina</taxon>
        <taxon>Sordariomycetes</taxon>
        <taxon>Sordariomycetidae</taxon>
        <taxon>Sordariales</taxon>
        <taxon>Podosporaceae</taxon>
        <taxon>Triangularia</taxon>
    </lineage>
</organism>
<comment type="caution">
    <text evidence="2">The sequence shown here is derived from an EMBL/GenBank/DDBJ whole genome shotgun (WGS) entry which is preliminary data.</text>
</comment>
<dbReference type="EMBL" id="MU866157">
    <property type="protein sequence ID" value="KAK4177703.1"/>
    <property type="molecule type" value="Genomic_DNA"/>
</dbReference>
<evidence type="ECO:0000256" key="1">
    <source>
        <dbReference type="SAM" id="MobiDB-lite"/>
    </source>
</evidence>
<keyword evidence="3" id="KW-1185">Reference proteome</keyword>
<dbReference type="PANTHER" id="PTHR40644">
    <property type="entry name" value="UPF0653 PROTEIN C607.02C"/>
    <property type="match status" value="1"/>
</dbReference>
<feature type="region of interest" description="Disordered" evidence="1">
    <location>
        <begin position="1"/>
        <end position="126"/>
    </location>
</feature>
<feature type="compositionally biased region" description="Basic and acidic residues" evidence="1">
    <location>
        <begin position="109"/>
        <end position="126"/>
    </location>
</feature>
<reference evidence="2" key="1">
    <citation type="journal article" date="2023" name="Mol. Phylogenet. Evol.">
        <title>Genome-scale phylogeny and comparative genomics of the fungal order Sordariales.</title>
        <authorList>
            <person name="Hensen N."/>
            <person name="Bonometti L."/>
            <person name="Westerberg I."/>
            <person name="Brannstrom I.O."/>
            <person name="Guillou S."/>
            <person name="Cros-Aarteil S."/>
            <person name="Calhoun S."/>
            <person name="Haridas S."/>
            <person name="Kuo A."/>
            <person name="Mondo S."/>
            <person name="Pangilinan J."/>
            <person name="Riley R."/>
            <person name="LaButti K."/>
            <person name="Andreopoulos B."/>
            <person name="Lipzen A."/>
            <person name="Chen C."/>
            <person name="Yan M."/>
            <person name="Daum C."/>
            <person name="Ng V."/>
            <person name="Clum A."/>
            <person name="Steindorff A."/>
            <person name="Ohm R.A."/>
            <person name="Martin F."/>
            <person name="Silar P."/>
            <person name="Natvig D.O."/>
            <person name="Lalanne C."/>
            <person name="Gautier V."/>
            <person name="Ament-Velasquez S.L."/>
            <person name="Kruys A."/>
            <person name="Hutchinson M.I."/>
            <person name="Powell A.J."/>
            <person name="Barry K."/>
            <person name="Miller A.N."/>
            <person name="Grigoriev I.V."/>
            <person name="Debuchy R."/>
            <person name="Gladieux P."/>
            <person name="Hiltunen Thoren M."/>
            <person name="Johannesson H."/>
        </authorList>
    </citation>
    <scope>NUCLEOTIDE SEQUENCE</scope>
    <source>
        <strain evidence="2">CBS 892.96</strain>
    </source>
</reference>
<feature type="compositionally biased region" description="Basic residues" evidence="1">
    <location>
        <begin position="231"/>
        <end position="240"/>
    </location>
</feature>
<evidence type="ECO:0000313" key="2">
    <source>
        <dbReference type="EMBL" id="KAK4177703.1"/>
    </source>
</evidence>
<proteinExistence type="predicted"/>
<dbReference type="AlphaFoldDB" id="A0AAN6W9X2"/>
<protein>
    <submittedName>
        <fullName evidence="2">Uncharacterized protein</fullName>
    </submittedName>
</protein>
<feature type="region of interest" description="Disordered" evidence="1">
    <location>
        <begin position="209"/>
        <end position="255"/>
    </location>
</feature>
<name>A0AAN6W9X2_9PEZI</name>
<accession>A0AAN6W9X2</accession>
<sequence>MPHKHTRREKNEEVFDLPPTQIAKPLPPTTISKKKENEKNNKKRKPQQQKKGDDTNNQNDPPKAKKRKRGDKNDDAPRAFKRLMAISEGRLPRSGLDNGDAPKKKKGKKGDDNNKKAAPVEKVKEVKEDKRTELKIMPGESMAEFNQRVDAALPISGLVTKTKLKDGKDPLGLKVKRTIKEKKMHNMYAEWRMIDQKIKEKREEELEALEEKEMENEAMGVSWKLEQEAGKKKKGKKRTRYIGEDNGPEGDPWAEIKKKRNEGKVGLNEVAQAPPELTKPRMNSLVRGAKVQVADIPKAAGSLRQREELQGIRENVVEQYRKLMEGRRAALAAEGRDKDE</sequence>
<dbReference type="Proteomes" id="UP001302321">
    <property type="component" value="Unassembled WGS sequence"/>
</dbReference>
<gene>
    <name evidence="2" type="ORF">QBC36DRAFT_211048</name>
</gene>